<accession>A0ABW3EKS8</accession>
<proteinExistence type="predicted"/>
<dbReference type="RefSeq" id="WP_378297948.1">
    <property type="nucleotide sequence ID" value="NZ_JBHTJA010000015.1"/>
</dbReference>
<evidence type="ECO:0000313" key="4">
    <source>
        <dbReference type="Proteomes" id="UP001596972"/>
    </source>
</evidence>
<keyword evidence="2" id="KW-1133">Transmembrane helix</keyword>
<feature type="region of interest" description="Disordered" evidence="1">
    <location>
        <begin position="30"/>
        <end position="81"/>
    </location>
</feature>
<organism evidence="3 4">
    <name type="scientific">Actinomadura sediminis</name>
    <dbReference type="NCBI Taxonomy" id="1038904"/>
    <lineage>
        <taxon>Bacteria</taxon>
        <taxon>Bacillati</taxon>
        <taxon>Actinomycetota</taxon>
        <taxon>Actinomycetes</taxon>
        <taxon>Streptosporangiales</taxon>
        <taxon>Thermomonosporaceae</taxon>
        <taxon>Actinomadura</taxon>
    </lineage>
</organism>
<feature type="compositionally biased region" description="Low complexity" evidence="1">
    <location>
        <begin position="43"/>
        <end position="79"/>
    </location>
</feature>
<keyword evidence="2" id="KW-0472">Membrane</keyword>
<dbReference type="Proteomes" id="UP001596972">
    <property type="component" value="Unassembled WGS sequence"/>
</dbReference>
<keyword evidence="2" id="KW-0812">Transmembrane</keyword>
<comment type="caution">
    <text evidence="3">The sequence shown here is derived from an EMBL/GenBank/DDBJ whole genome shotgun (WGS) entry which is preliminary data.</text>
</comment>
<evidence type="ECO:0000256" key="1">
    <source>
        <dbReference type="SAM" id="MobiDB-lite"/>
    </source>
</evidence>
<protein>
    <recommendedName>
        <fullName evidence="5">CARDB domain-containing protein</fullName>
    </recommendedName>
</protein>
<gene>
    <name evidence="3" type="ORF">ACFQ11_11105</name>
</gene>
<evidence type="ECO:0000313" key="3">
    <source>
        <dbReference type="EMBL" id="MFD0900941.1"/>
    </source>
</evidence>
<reference evidence="4" key="1">
    <citation type="journal article" date="2019" name="Int. J. Syst. Evol. Microbiol.">
        <title>The Global Catalogue of Microorganisms (GCM) 10K type strain sequencing project: providing services to taxonomists for standard genome sequencing and annotation.</title>
        <authorList>
            <consortium name="The Broad Institute Genomics Platform"/>
            <consortium name="The Broad Institute Genome Sequencing Center for Infectious Disease"/>
            <person name="Wu L."/>
            <person name="Ma J."/>
        </authorList>
    </citation>
    <scope>NUCLEOTIDE SEQUENCE [LARGE SCALE GENOMIC DNA]</scope>
    <source>
        <strain evidence="4">JCM 31202</strain>
    </source>
</reference>
<sequence>MQLPRVVIAAVFFALAAFIAIPPLVGGDDSETAAPASNRTTEPSPSGSGSPSPSGSGSPPPSGSATPSPSGSPKPTATGRGDAALTAEIGSVSCPERTVPVRVRNAGSRPADFSIEKNDDTAAIPGRLGAGESRTVDVEVREDRRTRVQVAWANERIASESVEANCAGAGSPGDDPSELPYTGQDDGVLWARGATALAALVTGVIIFWYGGVWPRRREKMPRK</sequence>
<name>A0ABW3EKS8_9ACTN</name>
<keyword evidence="4" id="KW-1185">Reference proteome</keyword>
<dbReference type="EMBL" id="JBHTJA010000015">
    <property type="protein sequence ID" value="MFD0900941.1"/>
    <property type="molecule type" value="Genomic_DNA"/>
</dbReference>
<evidence type="ECO:0008006" key="5">
    <source>
        <dbReference type="Google" id="ProtNLM"/>
    </source>
</evidence>
<evidence type="ECO:0000256" key="2">
    <source>
        <dbReference type="SAM" id="Phobius"/>
    </source>
</evidence>
<feature type="transmembrane region" description="Helical" evidence="2">
    <location>
        <begin position="189"/>
        <end position="213"/>
    </location>
</feature>